<dbReference type="HAMAP" id="MF_01396">
    <property type="entry name" value="ATP_synth_c_bact"/>
    <property type="match status" value="1"/>
</dbReference>
<dbReference type="InterPro" id="IPR000454">
    <property type="entry name" value="ATP_synth_F0_csu"/>
</dbReference>
<dbReference type="KEGG" id="sck:SCITRI_00147"/>
<evidence type="ECO:0000256" key="11">
    <source>
        <dbReference type="ARBA" id="ARBA00023136"/>
    </source>
</evidence>
<evidence type="ECO:0000259" key="15">
    <source>
        <dbReference type="Pfam" id="PF00137"/>
    </source>
</evidence>
<keyword evidence="10 14" id="KW-0446">Lipid-binding</keyword>
<evidence type="ECO:0000256" key="7">
    <source>
        <dbReference type="ARBA" id="ARBA00022781"/>
    </source>
</evidence>
<evidence type="ECO:0000256" key="8">
    <source>
        <dbReference type="ARBA" id="ARBA00022989"/>
    </source>
</evidence>
<organism evidence="16">
    <name type="scientific">Spiroplasma citri</name>
    <dbReference type="NCBI Taxonomy" id="2133"/>
    <lineage>
        <taxon>Bacteria</taxon>
        <taxon>Bacillati</taxon>
        <taxon>Mycoplasmatota</taxon>
        <taxon>Mollicutes</taxon>
        <taxon>Entomoplasmatales</taxon>
        <taxon>Spiroplasmataceae</taxon>
        <taxon>Spiroplasma</taxon>
    </lineage>
</organism>
<keyword evidence="6 14" id="KW-0812">Transmembrane</keyword>
<keyword evidence="4 14" id="KW-1003">Cell membrane</keyword>
<dbReference type="GO" id="GO:0005886">
    <property type="term" value="C:plasma membrane"/>
    <property type="evidence" value="ECO:0007669"/>
    <property type="project" value="UniProtKB-SubCell"/>
</dbReference>
<dbReference type="PANTHER" id="PTHR10031">
    <property type="entry name" value="ATP SYNTHASE LIPID-BINDING PROTEIN, MITOCHONDRIAL"/>
    <property type="match status" value="1"/>
</dbReference>
<evidence type="ECO:0000256" key="4">
    <source>
        <dbReference type="ARBA" id="ARBA00022475"/>
    </source>
</evidence>
<gene>
    <name evidence="14 16" type="primary">atpE</name>
    <name evidence="17" type="ORF">GL298_00810</name>
    <name evidence="16" type="ORF">SPICI02_006</name>
</gene>
<dbReference type="PANTHER" id="PTHR10031:SF0">
    <property type="entry name" value="ATPASE PROTEIN 9"/>
    <property type="match status" value="1"/>
</dbReference>
<dbReference type="InterPro" id="IPR038662">
    <property type="entry name" value="ATP_synth_F0_csu_sf"/>
</dbReference>
<evidence type="ECO:0000256" key="1">
    <source>
        <dbReference type="ARBA" id="ARBA00004651"/>
    </source>
</evidence>
<evidence type="ECO:0000256" key="2">
    <source>
        <dbReference type="ARBA" id="ARBA00006704"/>
    </source>
</evidence>
<dbReference type="STRING" id="2133.SCITRI_00147"/>
<evidence type="ECO:0000256" key="10">
    <source>
        <dbReference type="ARBA" id="ARBA00023121"/>
    </source>
</evidence>
<dbReference type="InterPro" id="IPR035921">
    <property type="entry name" value="F/V-ATP_Csub_sf"/>
</dbReference>
<accession>Q14Q29</accession>
<dbReference type="GeneID" id="54238095"/>
<dbReference type="Proteomes" id="UP000464735">
    <property type="component" value="Chromosome"/>
</dbReference>
<dbReference type="OrthoDB" id="9810379at2"/>
<reference evidence="17 18" key="2">
    <citation type="submission" date="2019-11" db="EMBL/GenBank/DDBJ databases">
        <title>Whole genome sequencing and comparative genomics analyses of five strains of Spiroplasma citri.</title>
        <authorList>
            <person name="Yokomi R."/>
            <person name="Chen J."/>
            <person name="Rattner R."/>
            <person name="Vidalakis G."/>
        </authorList>
    </citation>
    <scope>NUCLEOTIDE SEQUENCE [LARGE SCALE GENOMIC DNA]</scope>
    <source>
        <strain evidence="17 18">BR12</strain>
    </source>
</reference>
<dbReference type="SUPFAM" id="SSF81333">
    <property type="entry name" value="F1F0 ATP synthase subunit C"/>
    <property type="match status" value="1"/>
</dbReference>
<dbReference type="InterPro" id="IPR002379">
    <property type="entry name" value="ATPase_proteolipid_c-like_dom"/>
</dbReference>
<keyword evidence="7 14" id="KW-0375">Hydrogen ion transport</keyword>
<dbReference type="GO" id="GO:0008289">
    <property type="term" value="F:lipid binding"/>
    <property type="evidence" value="ECO:0007669"/>
    <property type="project" value="UniProtKB-KW"/>
</dbReference>
<evidence type="ECO:0000256" key="14">
    <source>
        <dbReference type="HAMAP-Rule" id="MF_01396"/>
    </source>
</evidence>
<keyword evidence="3 14" id="KW-0813">Transport</keyword>
<dbReference type="CDD" id="cd18184">
    <property type="entry name" value="ATP-synt_Fo_c_NaATPase"/>
    <property type="match status" value="1"/>
</dbReference>
<evidence type="ECO:0000256" key="12">
    <source>
        <dbReference type="ARBA" id="ARBA00023310"/>
    </source>
</evidence>
<keyword evidence="9 14" id="KW-0406">Ion transport</keyword>
<comment type="similarity">
    <text evidence="2 14">Belongs to the ATPase C chain family.</text>
</comment>
<dbReference type="EMBL" id="AM285303">
    <property type="protein sequence ID" value="CAK98400.1"/>
    <property type="molecule type" value="Genomic_DNA"/>
</dbReference>
<feature type="transmembrane region" description="Helical" evidence="14">
    <location>
        <begin position="74"/>
        <end position="98"/>
    </location>
</feature>
<evidence type="ECO:0000256" key="13">
    <source>
        <dbReference type="ARBA" id="ARBA00025198"/>
    </source>
</evidence>
<keyword evidence="11 14" id="KW-0472">Membrane</keyword>
<evidence type="ECO:0000256" key="3">
    <source>
        <dbReference type="ARBA" id="ARBA00022448"/>
    </source>
</evidence>
<dbReference type="GO" id="GO:0033177">
    <property type="term" value="C:proton-transporting two-sector ATPase complex, proton-transporting domain"/>
    <property type="evidence" value="ECO:0007669"/>
    <property type="project" value="InterPro"/>
</dbReference>
<dbReference type="EMBL" id="CP046368">
    <property type="protein sequence ID" value="QIA68210.1"/>
    <property type="molecule type" value="Genomic_DNA"/>
</dbReference>
<evidence type="ECO:0000256" key="9">
    <source>
        <dbReference type="ARBA" id="ARBA00023065"/>
    </source>
</evidence>
<evidence type="ECO:0000313" key="18">
    <source>
        <dbReference type="Proteomes" id="UP000464735"/>
    </source>
</evidence>
<dbReference type="GO" id="GO:0045259">
    <property type="term" value="C:proton-transporting ATP synthase complex"/>
    <property type="evidence" value="ECO:0007669"/>
    <property type="project" value="UniProtKB-KW"/>
</dbReference>
<protein>
    <recommendedName>
        <fullName evidence="14">ATP synthase subunit c</fullName>
    </recommendedName>
    <alternativeName>
        <fullName evidence="14">ATP synthase F(0) sector subunit c</fullName>
    </alternativeName>
    <alternativeName>
        <fullName evidence="14">F-type ATPase subunit c</fullName>
        <shortName evidence="14">F-ATPase subunit c</shortName>
    </alternativeName>
    <alternativeName>
        <fullName evidence="14">Lipid-binding protein</fullName>
    </alternativeName>
</protein>
<comment type="function">
    <text evidence="14">Key component of the F(0) channel; it plays a direct role in translocation across the membrane. A homomeric c-ring of between 10-14 subunits forms the central stalk rotor element with the F(1) delta and epsilon subunits.</text>
</comment>
<dbReference type="GO" id="GO:0046933">
    <property type="term" value="F:proton-transporting ATP synthase activity, rotational mechanism"/>
    <property type="evidence" value="ECO:0007669"/>
    <property type="project" value="UniProtKB-UniRule"/>
</dbReference>
<name>Q14Q29_SPICI</name>
<dbReference type="InterPro" id="IPR020537">
    <property type="entry name" value="ATP_synth_F0_csu_DDCD_BS"/>
</dbReference>
<evidence type="ECO:0000256" key="5">
    <source>
        <dbReference type="ARBA" id="ARBA00022547"/>
    </source>
</evidence>
<reference evidence="16" key="1">
    <citation type="journal article" date="2010" name="Appl. Environ. Microbiol.">
        <title>Partial chromosome sequence of Spiroplasma citri reveals extensive viral invasion and important gene decay.</title>
        <authorList>
            <person name="Carle P."/>
            <person name="Saillard C."/>
            <person name="Carrere N."/>
            <person name="Carrere S."/>
            <person name="Duret S."/>
            <person name="Eveillard S."/>
            <person name="Gaurivaud P."/>
            <person name="Gourgues G."/>
            <person name="Gouzy J."/>
            <person name="Salar P."/>
            <person name="Verdin E."/>
            <person name="Breton M."/>
            <person name="Blanchard A."/>
            <person name="Laigret F."/>
            <person name="Bove J.M."/>
            <person name="Renaudin J."/>
            <person name="Foissac X."/>
        </authorList>
    </citation>
    <scope>NUCLEOTIDE SEQUENCE</scope>
    <source>
        <strain evidence="16">GII3-3X</strain>
    </source>
</reference>
<dbReference type="InterPro" id="IPR005953">
    <property type="entry name" value="ATP_synth_csu_bac/chlpt"/>
</dbReference>
<evidence type="ECO:0000256" key="6">
    <source>
        <dbReference type="ARBA" id="ARBA00022692"/>
    </source>
</evidence>
<dbReference type="NCBIfam" id="TIGR01260">
    <property type="entry name" value="ATP_synt_c"/>
    <property type="match status" value="1"/>
</dbReference>
<dbReference type="PROSITE" id="PS00605">
    <property type="entry name" value="ATPASE_C"/>
    <property type="match status" value="1"/>
</dbReference>
<dbReference type="FunFam" id="1.20.20.10:FF:000002">
    <property type="entry name" value="ATP synthase subunit c"/>
    <property type="match status" value="1"/>
</dbReference>
<feature type="domain" description="V-ATPase proteolipid subunit C-like" evidence="15">
    <location>
        <begin position="33"/>
        <end position="95"/>
    </location>
</feature>
<proteinExistence type="inferred from homology"/>
<dbReference type="Gene3D" id="1.20.20.10">
    <property type="entry name" value="F1F0 ATP synthase subunit C"/>
    <property type="match status" value="1"/>
</dbReference>
<evidence type="ECO:0000313" key="17">
    <source>
        <dbReference type="EMBL" id="QIA68210.1"/>
    </source>
</evidence>
<dbReference type="AlphaFoldDB" id="Q14Q29"/>
<keyword evidence="12 14" id="KW-0066">ATP synthesis</keyword>
<comment type="caution">
    <text evidence="14">Lacks conserved residue(s) required for the propagation of feature annotation.</text>
</comment>
<dbReference type="RefSeq" id="WP_071891625.1">
    <property type="nucleotide sequence ID" value="NZ_CP013197.1"/>
</dbReference>
<comment type="function">
    <text evidence="13 14">F(1)F(0) ATP synthase produces ATP from ADP in the presence of a proton or sodium gradient. F-type ATPases consist of two structural domains, F(1) containing the extramembraneous catalytic core and F(0) containing the membrane proton channel, linked together by a central stalk and a peripheral stalk. During catalysis, ATP synthesis in the catalytic domain of F(1) is coupled via a rotary mechanism of the central stalk subunits to proton translocation.</text>
</comment>
<dbReference type="PRINTS" id="PR00124">
    <property type="entry name" value="ATPASEC"/>
</dbReference>
<evidence type="ECO:0000313" key="16">
    <source>
        <dbReference type="EMBL" id="CAK98400.1"/>
    </source>
</evidence>
<dbReference type="Pfam" id="PF00137">
    <property type="entry name" value="ATP-synt_C"/>
    <property type="match status" value="1"/>
</dbReference>
<keyword evidence="8 14" id="KW-1133">Transmembrane helix</keyword>
<feature type="site" description="Reversibly protonated during proton transport" evidence="14">
    <location>
        <position position="82"/>
    </location>
</feature>
<keyword evidence="5 14" id="KW-0138">CF(0)</keyword>
<comment type="subcellular location">
    <subcellularLocation>
        <location evidence="1 14">Cell membrane</location>
        <topology evidence="1 14">Multi-pass membrane protein</topology>
    </subcellularLocation>
</comment>
<sequence length="100" mass="10341">MINFMTIDLLSNMMTIWFMAGITDGFTKGMSLLGAGLAAIGCCGSGIGQGYTGGKAVEAIARNPEVESKVRTQYIIAAAITESGSIYALVIAIILAFVTG</sequence>